<keyword evidence="4" id="KW-1185">Reference proteome</keyword>
<dbReference type="Pfam" id="PF25218">
    <property type="entry name" value="TseH"/>
    <property type="match status" value="1"/>
</dbReference>
<evidence type="ECO:0000259" key="1">
    <source>
        <dbReference type="Pfam" id="PF20405"/>
    </source>
</evidence>
<protein>
    <submittedName>
        <fullName evidence="3">DUF6695 family protein</fullName>
    </submittedName>
</protein>
<feature type="domain" description="DUF6695" evidence="1">
    <location>
        <begin position="245"/>
        <end position="321"/>
    </location>
</feature>
<evidence type="ECO:0000259" key="2">
    <source>
        <dbReference type="Pfam" id="PF25218"/>
    </source>
</evidence>
<dbReference type="Pfam" id="PF20405">
    <property type="entry name" value="DUF6695"/>
    <property type="match status" value="1"/>
</dbReference>
<evidence type="ECO:0000313" key="3">
    <source>
        <dbReference type="EMBL" id="MFC7357707.1"/>
    </source>
</evidence>
<reference evidence="4" key="1">
    <citation type="journal article" date="2019" name="Int. J. Syst. Evol. Microbiol.">
        <title>The Global Catalogue of Microorganisms (GCM) 10K type strain sequencing project: providing services to taxonomists for standard genome sequencing and annotation.</title>
        <authorList>
            <consortium name="The Broad Institute Genomics Platform"/>
            <consortium name="The Broad Institute Genome Sequencing Center for Infectious Disease"/>
            <person name="Wu L."/>
            <person name="Ma J."/>
        </authorList>
    </citation>
    <scope>NUCLEOTIDE SEQUENCE [LARGE SCALE GENOMIC DNA]</scope>
    <source>
        <strain evidence="4">CGMCC 1.16306</strain>
    </source>
</reference>
<organism evidence="3 4">
    <name type="scientific">Jejudonia soesokkakensis</name>
    <dbReference type="NCBI Taxonomy" id="1323432"/>
    <lineage>
        <taxon>Bacteria</taxon>
        <taxon>Pseudomonadati</taxon>
        <taxon>Bacteroidota</taxon>
        <taxon>Flavobacteriia</taxon>
        <taxon>Flavobacteriales</taxon>
        <taxon>Flavobacteriaceae</taxon>
        <taxon>Jejudonia</taxon>
    </lineage>
</organism>
<evidence type="ECO:0000313" key="4">
    <source>
        <dbReference type="Proteomes" id="UP001596415"/>
    </source>
</evidence>
<sequence length="339" mass="38011">MNPTGKIIVLAYPDTFVTMSTEFICRLLPLVGLGTKTHIKAGHAALVLIENKTGKMQYFDFGRYVTPPGMGRVRNATTDAELVIPFSAAISSENILQNLDEILLWLDANPQKTHGEGRLLASVCNVIDFELALNYMTKLQKRGSIAYGAFDKTGSNCSRFVTDTILAATTDKKIKKALQFNKRFTPSTVGNVEKAAADKKIFQAYQGEVTQFKSSALKENLKNYFDRNVPESKLYQVKSKIPAQAQKLAGTGSNAWFELVAEEPLPQGYYRIRRYNDLHEIDYDGIYESNRFNLAKKFQFVYDSNCAYCTVVQDSQEIRLKGVKAFSKATTSLQKEQLV</sequence>
<dbReference type="InterPro" id="IPR057382">
    <property type="entry name" value="TseH"/>
</dbReference>
<dbReference type="RefSeq" id="WP_380217554.1">
    <property type="nucleotide sequence ID" value="NZ_JBHTBN010000003.1"/>
</dbReference>
<dbReference type="InterPro" id="IPR046517">
    <property type="entry name" value="DUF6695"/>
</dbReference>
<feature type="domain" description="Type VI secretion system effector TseH-like" evidence="2">
    <location>
        <begin position="7"/>
        <end position="174"/>
    </location>
</feature>
<comment type="caution">
    <text evidence="3">The sequence shown here is derived from an EMBL/GenBank/DDBJ whole genome shotgun (WGS) entry which is preliminary data.</text>
</comment>
<proteinExistence type="predicted"/>
<dbReference type="EMBL" id="JBHTBN010000003">
    <property type="protein sequence ID" value="MFC7357707.1"/>
    <property type="molecule type" value="Genomic_DNA"/>
</dbReference>
<dbReference type="Proteomes" id="UP001596415">
    <property type="component" value="Unassembled WGS sequence"/>
</dbReference>
<gene>
    <name evidence="3" type="ORF">ACFQO1_08415</name>
</gene>
<accession>A0ABW2MVY9</accession>
<name>A0ABW2MVY9_9FLAO</name>